<organism evidence="2 3">
    <name type="scientific">Malus baccata</name>
    <name type="common">Siberian crab apple</name>
    <name type="synonym">Pyrus baccata</name>
    <dbReference type="NCBI Taxonomy" id="106549"/>
    <lineage>
        <taxon>Eukaryota</taxon>
        <taxon>Viridiplantae</taxon>
        <taxon>Streptophyta</taxon>
        <taxon>Embryophyta</taxon>
        <taxon>Tracheophyta</taxon>
        <taxon>Spermatophyta</taxon>
        <taxon>Magnoliopsida</taxon>
        <taxon>eudicotyledons</taxon>
        <taxon>Gunneridae</taxon>
        <taxon>Pentapetalae</taxon>
        <taxon>rosids</taxon>
        <taxon>fabids</taxon>
        <taxon>Rosales</taxon>
        <taxon>Rosaceae</taxon>
        <taxon>Amygdaloideae</taxon>
        <taxon>Maleae</taxon>
        <taxon>Malus</taxon>
    </lineage>
</organism>
<gene>
    <name evidence="2" type="ORF">C1H46_021919</name>
</gene>
<protein>
    <recommendedName>
        <fullName evidence="1">BURP domain-containing protein</fullName>
    </recommendedName>
</protein>
<dbReference type="Proteomes" id="UP000315295">
    <property type="component" value="Unassembled WGS sequence"/>
</dbReference>
<keyword evidence="3" id="KW-1185">Reference proteome</keyword>
<evidence type="ECO:0000313" key="3">
    <source>
        <dbReference type="Proteomes" id="UP000315295"/>
    </source>
</evidence>
<feature type="domain" description="BURP" evidence="1">
    <location>
        <begin position="1"/>
        <end position="49"/>
    </location>
</feature>
<reference evidence="2 3" key="1">
    <citation type="journal article" date="2019" name="G3 (Bethesda)">
        <title>Sequencing of a Wild Apple (Malus baccata) Genome Unravels the Differences Between Cultivated and Wild Apple Species Regarding Disease Resistance and Cold Tolerance.</title>
        <authorList>
            <person name="Chen X."/>
        </authorList>
    </citation>
    <scope>NUCLEOTIDE SEQUENCE [LARGE SCALE GENOMIC DNA]</scope>
    <source>
        <strain evidence="3">cv. Shandingzi</strain>
        <tissue evidence="2">Leaves</tissue>
    </source>
</reference>
<dbReference type="Pfam" id="PF03181">
    <property type="entry name" value="BURP"/>
    <property type="match status" value="1"/>
</dbReference>
<dbReference type="AlphaFoldDB" id="A0A540M179"/>
<evidence type="ECO:0000259" key="1">
    <source>
        <dbReference type="PROSITE" id="PS51277"/>
    </source>
</evidence>
<accession>A0A540M179</accession>
<name>A0A540M179_MALBA</name>
<comment type="caution">
    <text evidence="2">The sequence shown here is derived from an EMBL/GenBank/DDBJ whole genome shotgun (WGS) entry which is preliminary data.</text>
</comment>
<dbReference type="PROSITE" id="PS51277">
    <property type="entry name" value="BURP"/>
    <property type="match status" value="1"/>
</dbReference>
<proteinExistence type="predicted"/>
<sequence>MNDKASSFQCAETSKWNPKHAVFRFLKVQPRTIAICHFLFEDTIGLVQEIRSLLSLNPSVLPGHLA</sequence>
<dbReference type="InterPro" id="IPR004873">
    <property type="entry name" value="BURP_dom"/>
</dbReference>
<evidence type="ECO:0000313" key="2">
    <source>
        <dbReference type="EMBL" id="TQD92505.1"/>
    </source>
</evidence>
<dbReference type="EMBL" id="VIEB01000392">
    <property type="protein sequence ID" value="TQD92505.1"/>
    <property type="molecule type" value="Genomic_DNA"/>
</dbReference>